<evidence type="ECO:0000256" key="4">
    <source>
        <dbReference type="ARBA" id="ARBA00022679"/>
    </source>
</evidence>
<dbReference type="PROSITE" id="PS00737">
    <property type="entry name" value="THIOLASE_2"/>
    <property type="match status" value="1"/>
</dbReference>
<evidence type="ECO:0000256" key="10">
    <source>
        <dbReference type="RuleBase" id="RU003557"/>
    </source>
</evidence>
<evidence type="ECO:0000256" key="2">
    <source>
        <dbReference type="ARBA" id="ARBA00010982"/>
    </source>
</evidence>
<feature type="active site" description="Proton acceptor" evidence="9">
    <location>
        <position position="383"/>
    </location>
</feature>
<dbReference type="PROSITE" id="PS00099">
    <property type="entry name" value="THIOLASE_3"/>
    <property type="match status" value="1"/>
</dbReference>
<dbReference type="CDD" id="cd00751">
    <property type="entry name" value="thiolase"/>
    <property type="match status" value="1"/>
</dbReference>
<keyword evidence="14" id="KW-1185">Reference proteome</keyword>
<feature type="active site" description="Proton acceptor" evidence="9">
    <location>
        <position position="353"/>
    </location>
</feature>
<dbReference type="Gene3D" id="3.40.47.10">
    <property type="match status" value="1"/>
</dbReference>
<feature type="domain" description="Thiolase C-terminal" evidence="12">
    <location>
        <begin position="274"/>
        <end position="395"/>
    </location>
</feature>
<dbReference type="AlphaFoldDB" id="A0A1W1WDU1"/>
<evidence type="ECO:0000313" key="14">
    <source>
        <dbReference type="Proteomes" id="UP000192660"/>
    </source>
</evidence>
<evidence type="ECO:0000256" key="7">
    <source>
        <dbReference type="ARBA" id="ARBA00044137"/>
    </source>
</evidence>
<comment type="similarity">
    <text evidence="2 10">Belongs to the thiolase-like superfamily. Thiolase family.</text>
</comment>
<evidence type="ECO:0000259" key="11">
    <source>
        <dbReference type="Pfam" id="PF00108"/>
    </source>
</evidence>
<dbReference type="Pfam" id="PF00108">
    <property type="entry name" value="Thiolase_N"/>
    <property type="match status" value="1"/>
</dbReference>
<dbReference type="SUPFAM" id="SSF53901">
    <property type="entry name" value="Thiolase-like"/>
    <property type="match status" value="2"/>
</dbReference>
<evidence type="ECO:0000256" key="1">
    <source>
        <dbReference type="ARBA" id="ARBA00004496"/>
    </source>
</evidence>
<dbReference type="PIRSF" id="PIRSF000429">
    <property type="entry name" value="Ac-CoA_Ac_transf"/>
    <property type="match status" value="1"/>
</dbReference>
<dbReference type="GO" id="GO:0003985">
    <property type="term" value="F:acetyl-CoA C-acetyltransferase activity"/>
    <property type="evidence" value="ECO:0007669"/>
    <property type="project" value="UniProtKB-EC"/>
</dbReference>
<gene>
    <name evidence="13" type="ORF">SAMN00768000_1679</name>
</gene>
<dbReference type="FunFam" id="3.40.47.10:FF:000010">
    <property type="entry name" value="Acetyl-CoA acetyltransferase (Thiolase)"/>
    <property type="match status" value="1"/>
</dbReference>
<dbReference type="InterPro" id="IPR020617">
    <property type="entry name" value="Thiolase_C"/>
</dbReference>
<evidence type="ECO:0000256" key="5">
    <source>
        <dbReference type="ARBA" id="ARBA00023315"/>
    </source>
</evidence>
<protein>
    <recommendedName>
        <fullName evidence="7">Acetyl-CoA acetyltransferase</fullName>
        <ecNumber evidence="3">2.3.1.9</ecNumber>
    </recommendedName>
    <alternativeName>
        <fullName evidence="6">Acetoacetyl-CoA thiolase</fullName>
    </alternativeName>
</protein>
<proteinExistence type="inferred from homology"/>
<dbReference type="InterPro" id="IPR020616">
    <property type="entry name" value="Thiolase_N"/>
</dbReference>
<evidence type="ECO:0000313" key="13">
    <source>
        <dbReference type="EMBL" id="SMC04481.1"/>
    </source>
</evidence>
<dbReference type="PANTHER" id="PTHR18919">
    <property type="entry name" value="ACETYL-COA C-ACYLTRANSFERASE"/>
    <property type="match status" value="1"/>
</dbReference>
<dbReference type="Pfam" id="PF02803">
    <property type="entry name" value="Thiolase_C"/>
    <property type="match status" value="1"/>
</dbReference>
<dbReference type="GO" id="GO:0005737">
    <property type="term" value="C:cytoplasm"/>
    <property type="evidence" value="ECO:0007669"/>
    <property type="project" value="UniProtKB-SubCell"/>
</dbReference>
<evidence type="ECO:0000256" key="3">
    <source>
        <dbReference type="ARBA" id="ARBA00012705"/>
    </source>
</evidence>
<dbReference type="EMBL" id="FWWY01000001">
    <property type="protein sequence ID" value="SMC04481.1"/>
    <property type="molecule type" value="Genomic_DNA"/>
</dbReference>
<dbReference type="InterPro" id="IPR016039">
    <property type="entry name" value="Thiolase-like"/>
</dbReference>
<dbReference type="STRING" id="28034.BFX07_01015"/>
<dbReference type="Proteomes" id="UP000192660">
    <property type="component" value="Unassembled WGS sequence"/>
</dbReference>
<evidence type="ECO:0000256" key="6">
    <source>
        <dbReference type="ARBA" id="ARBA00030755"/>
    </source>
</evidence>
<sequence length="397" mass="41499">MLVSRSTEIYLLGGQRTPFGTYGGALHKIDSTELGRIAAEAAIAKVGLMPEAIDFAVIGNVIPSSKDAAYTARHIALNAKVPQSAPALTVNRLCGSGLQAAISAAQSLLLGEGHVALAGGTENMSQAPFHLRNNRFGIKDGPPELTDGLFDVLTDMGCGLGMGMTAENLAEKYHISREEQDAYAALSHQRAAKARSSGRFEEEIIGVPVVIKGKTEMVLHDEHIRPETNVETLAHLRPAFKNPGTVTAGNSSGINDGSAMVVLATGDFVAAHGLKPLARLVSYGIAGVDPRIMGIGPVPASRIALDNAGLDIEDVGLVEINEAFASQYLAVEKELHLDREKTNVNGGAIALGHPVGASGARLLLTLALELHHRQQQFGLLSLCIGGGQGIAAVIEAV</sequence>
<feature type="active site" description="Acyl-thioester intermediate" evidence="9">
    <location>
        <position position="94"/>
    </location>
</feature>
<name>A0A1W1WDU1_SULTA</name>
<evidence type="ECO:0000256" key="8">
    <source>
        <dbReference type="ARBA" id="ARBA00051550"/>
    </source>
</evidence>
<organism evidence="13 14">
    <name type="scientific">Sulfobacillus thermosulfidooxidans (strain DSM 9293 / VKM B-1269 / AT-1)</name>
    <dbReference type="NCBI Taxonomy" id="929705"/>
    <lineage>
        <taxon>Bacteria</taxon>
        <taxon>Bacillati</taxon>
        <taxon>Bacillota</taxon>
        <taxon>Clostridia</taxon>
        <taxon>Eubacteriales</taxon>
        <taxon>Clostridiales Family XVII. Incertae Sedis</taxon>
        <taxon>Sulfobacillus</taxon>
    </lineage>
</organism>
<dbReference type="NCBIfam" id="TIGR01930">
    <property type="entry name" value="AcCoA-C-Actrans"/>
    <property type="match status" value="1"/>
</dbReference>
<dbReference type="OrthoDB" id="56116at2"/>
<dbReference type="InterPro" id="IPR002155">
    <property type="entry name" value="Thiolase"/>
</dbReference>
<comment type="catalytic activity">
    <reaction evidence="8">
        <text>2 acetyl-CoA = acetoacetyl-CoA + CoA</text>
        <dbReference type="Rhea" id="RHEA:21036"/>
        <dbReference type="ChEBI" id="CHEBI:57286"/>
        <dbReference type="ChEBI" id="CHEBI:57287"/>
        <dbReference type="ChEBI" id="CHEBI:57288"/>
        <dbReference type="EC" id="2.3.1.9"/>
    </reaction>
</comment>
<dbReference type="EC" id="2.3.1.9" evidence="3"/>
<dbReference type="RefSeq" id="WP_020375702.1">
    <property type="nucleotide sequence ID" value="NZ_FWWY01000001.1"/>
</dbReference>
<dbReference type="InterPro" id="IPR020613">
    <property type="entry name" value="Thiolase_CS"/>
</dbReference>
<reference evidence="14" key="1">
    <citation type="submission" date="2017-04" db="EMBL/GenBank/DDBJ databases">
        <authorList>
            <person name="Varghese N."/>
            <person name="Submissions S."/>
        </authorList>
    </citation>
    <scope>NUCLEOTIDE SEQUENCE [LARGE SCALE GENOMIC DNA]</scope>
    <source>
        <strain evidence="14">DSM 9293</strain>
    </source>
</reference>
<feature type="domain" description="Thiolase N-terminal" evidence="11">
    <location>
        <begin position="11"/>
        <end position="265"/>
    </location>
</feature>
<dbReference type="GO" id="GO:0006635">
    <property type="term" value="P:fatty acid beta-oxidation"/>
    <property type="evidence" value="ECO:0007669"/>
    <property type="project" value="TreeGrafter"/>
</dbReference>
<evidence type="ECO:0000256" key="9">
    <source>
        <dbReference type="PIRSR" id="PIRSR000429-1"/>
    </source>
</evidence>
<keyword evidence="5 10" id="KW-0012">Acyltransferase</keyword>
<keyword evidence="4 10" id="KW-0808">Transferase</keyword>
<dbReference type="PANTHER" id="PTHR18919:SF107">
    <property type="entry name" value="ACETYL-COA ACETYLTRANSFERASE, CYTOSOLIC"/>
    <property type="match status" value="1"/>
</dbReference>
<accession>A0A1W1WDU1</accession>
<dbReference type="InterPro" id="IPR020610">
    <property type="entry name" value="Thiolase_AS"/>
</dbReference>
<evidence type="ECO:0000259" key="12">
    <source>
        <dbReference type="Pfam" id="PF02803"/>
    </source>
</evidence>
<comment type="subcellular location">
    <subcellularLocation>
        <location evidence="1">Cytoplasm</location>
    </subcellularLocation>
</comment>